<feature type="transmembrane region" description="Helical" evidence="5">
    <location>
        <begin position="43"/>
        <end position="62"/>
    </location>
</feature>
<organism evidence="6 7">
    <name type="scientific">Lithohypha guttulata</name>
    <dbReference type="NCBI Taxonomy" id="1690604"/>
    <lineage>
        <taxon>Eukaryota</taxon>
        <taxon>Fungi</taxon>
        <taxon>Dikarya</taxon>
        <taxon>Ascomycota</taxon>
        <taxon>Pezizomycotina</taxon>
        <taxon>Eurotiomycetes</taxon>
        <taxon>Chaetothyriomycetidae</taxon>
        <taxon>Chaetothyriales</taxon>
        <taxon>Trichomeriaceae</taxon>
        <taxon>Lithohypha</taxon>
    </lineage>
</organism>
<evidence type="ECO:0000256" key="3">
    <source>
        <dbReference type="ARBA" id="ARBA00022989"/>
    </source>
</evidence>
<accession>A0ABR0KGD8</accession>
<feature type="transmembrane region" description="Helical" evidence="5">
    <location>
        <begin position="190"/>
        <end position="214"/>
    </location>
</feature>
<dbReference type="EMBL" id="JAVRRG010000032">
    <property type="protein sequence ID" value="KAK5094691.1"/>
    <property type="molecule type" value="Genomic_DNA"/>
</dbReference>
<dbReference type="PANTHER" id="PTHR31465">
    <property type="entry name" value="PROTEIN RTA1-RELATED"/>
    <property type="match status" value="1"/>
</dbReference>
<protein>
    <recommendedName>
        <fullName evidence="8">RTA1 domain protein</fullName>
    </recommendedName>
</protein>
<feature type="transmembrane region" description="Helical" evidence="5">
    <location>
        <begin position="18"/>
        <end position="36"/>
    </location>
</feature>
<keyword evidence="7" id="KW-1185">Reference proteome</keyword>
<evidence type="ECO:0000256" key="1">
    <source>
        <dbReference type="ARBA" id="ARBA00004141"/>
    </source>
</evidence>
<keyword evidence="2 5" id="KW-0812">Transmembrane</keyword>
<comment type="caution">
    <text evidence="6">The sequence shown here is derived from an EMBL/GenBank/DDBJ whole genome shotgun (WGS) entry which is preliminary data.</text>
</comment>
<dbReference type="PANTHER" id="PTHR31465:SF13">
    <property type="entry name" value="RTA1 DOMAIN PROTEIN-RELATED"/>
    <property type="match status" value="1"/>
</dbReference>
<comment type="subcellular location">
    <subcellularLocation>
        <location evidence="1">Membrane</location>
        <topology evidence="1">Multi-pass membrane protein</topology>
    </subcellularLocation>
</comment>
<feature type="transmembrane region" description="Helical" evidence="5">
    <location>
        <begin position="74"/>
        <end position="96"/>
    </location>
</feature>
<dbReference type="Pfam" id="PF04479">
    <property type="entry name" value="RTA1"/>
    <property type="match status" value="1"/>
</dbReference>
<name>A0ABR0KGD8_9EURO</name>
<gene>
    <name evidence="6" type="ORF">LTR24_003391</name>
</gene>
<keyword evidence="4 5" id="KW-0472">Membrane</keyword>
<feature type="transmembrane region" description="Helical" evidence="5">
    <location>
        <begin position="156"/>
        <end position="178"/>
    </location>
</feature>
<dbReference type="InterPro" id="IPR007568">
    <property type="entry name" value="RTA1"/>
</dbReference>
<evidence type="ECO:0000313" key="7">
    <source>
        <dbReference type="Proteomes" id="UP001345013"/>
    </source>
</evidence>
<evidence type="ECO:0000256" key="4">
    <source>
        <dbReference type="ARBA" id="ARBA00023136"/>
    </source>
</evidence>
<feature type="transmembrane region" description="Helical" evidence="5">
    <location>
        <begin position="117"/>
        <end position="136"/>
    </location>
</feature>
<keyword evidence="3 5" id="KW-1133">Transmembrane helix</keyword>
<sequence length="350" mass="39039">MSSSTGSTEYYPYHPDRALPAVFAAIVGASLGLHTWQNFRYRYWRVTFFMIWGGAIFMSGWMGRSFSVKRTTNLGLYIAQYMLVYMGPPVYAAAEYKILGRLMHYLPMHATLHPGRVVYFFVYLGAVVEVLTALGAADLSAAKGDRALLKKGASELAAGVVLQGAVELLFVALVGHVHHRCARAGMLTRNVRIVCMTLYGTSWLVMLRCVFRAVEKFNILHMVSTGSCGGTCEDILNTEWYLYAFDAAPMVLFTLWLNLMHPGRFLPHDSKRYLDYDKVERMGPGWTDNRPKIMSIVDPLNFEAMIKGQPSHQKFWLEGETWPIADGGSFARGTATNVIGKACPECGGKS</sequence>
<reference evidence="6 7" key="1">
    <citation type="submission" date="2023-08" db="EMBL/GenBank/DDBJ databases">
        <title>Black Yeasts Isolated from many extreme environments.</title>
        <authorList>
            <person name="Coleine C."/>
            <person name="Stajich J.E."/>
            <person name="Selbmann L."/>
        </authorList>
    </citation>
    <scope>NUCLEOTIDE SEQUENCE [LARGE SCALE GENOMIC DNA]</scope>
    <source>
        <strain evidence="6 7">CCFEE 5885</strain>
    </source>
</reference>
<proteinExistence type="predicted"/>
<evidence type="ECO:0000313" key="6">
    <source>
        <dbReference type="EMBL" id="KAK5094691.1"/>
    </source>
</evidence>
<evidence type="ECO:0000256" key="2">
    <source>
        <dbReference type="ARBA" id="ARBA00022692"/>
    </source>
</evidence>
<evidence type="ECO:0008006" key="8">
    <source>
        <dbReference type="Google" id="ProtNLM"/>
    </source>
</evidence>
<dbReference type="Proteomes" id="UP001345013">
    <property type="component" value="Unassembled WGS sequence"/>
</dbReference>
<evidence type="ECO:0000256" key="5">
    <source>
        <dbReference type="SAM" id="Phobius"/>
    </source>
</evidence>